<comment type="caution">
    <text evidence="2">The sequence shown here is derived from an EMBL/GenBank/DDBJ whole genome shotgun (WGS) entry which is preliminary data.</text>
</comment>
<evidence type="ECO:0008006" key="4">
    <source>
        <dbReference type="Google" id="ProtNLM"/>
    </source>
</evidence>
<gene>
    <name evidence="2" type="ORF">NDU88_005743</name>
</gene>
<reference evidence="2" key="1">
    <citation type="journal article" date="2022" name="bioRxiv">
        <title>Sequencing and chromosome-scale assembly of the giantPleurodeles waltlgenome.</title>
        <authorList>
            <person name="Brown T."/>
            <person name="Elewa A."/>
            <person name="Iarovenko S."/>
            <person name="Subramanian E."/>
            <person name="Araus A.J."/>
            <person name="Petzold A."/>
            <person name="Susuki M."/>
            <person name="Suzuki K.-i.T."/>
            <person name="Hayashi T."/>
            <person name="Toyoda A."/>
            <person name="Oliveira C."/>
            <person name="Osipova E."/>
            <person name="Leigh N.D."/>
            <person name="Simon A."/>
            <person name="Yun M.H."/>
        </authorList>
    </citation>
    <scope>NUCLEOTIDE SEQUENCE</scope>
    <source>
        <strain evidence="2">20211129_DDA</strain>
        <tissue evidence="2">Liver</tissue>
    </source>
</reference>
<keyword evidence="1" id="KW-0732">Signal</keyword>
<dbReference type="EMBL" id="JANPWB010000013">
    <property type="protein sequence ID" value="KAJ1108367.1"/>
    <property type="molecule type" value="Genomic_DNA"/>
</dbReference>
<accession>A0AAV7MYV8</accession>
<evidence type="ECO:0000256" key="1">
    <source>
        <dbReference type="SAM" id="SignalP"/>
    </source>
</evidence>
<evidence type="ECO:0000313" key="3">
    <source>
        <dbReference type="Proteomes" id="UP001066276"/>
    </source>
</evidence>
<feature type="chain" id="PRO_5043384000" description="Secreted protein" evidence="1">
    <location>
        <begin position="32"/>
        <end position="131"/>
    </location>
</feature>
<evidence type="ECO:0000313" key="2">
    <source>
        <dbReference type="EMBL" id="KAJ1108367.1"/>
    </source>
</evidence>
<name>A0AAV7MYV8_PLEWA</name>
<feature type="signal peptide" evidence="1">
    <location>
        <begin position="1"/>
        <end position="31"/>
    </location>
</feature>
<sequence>MAASWASSSGCICYPASSLAIMLLTVPRIHATHTTTTPGSLPAVAKISQKRQCLGAYHNALQHAVRQRYDLSLWTWHPRVHLLRAPSAWCGLCNINSLPLGAASSSEAGNLLAHCGVWLGITLLIVKSTCF</sequence>
<organism evidence="2 3">
    <name type="scientific">Pleurodeles waltl</name>
    <name type="common">Iberian ribbed newt</name>
    <dbReference type="NCBI Taxonomy" id="8319"/>
    <lineage>
        <taxon>Eukaryota</taxon>
        <taxon>Metazoa</taxon>
        <taxon>Chordata</taxon>
        <taxon>Craniata</taxon>
        <taxon>Vertebrata</taxon>
        <taxon>Euteleostomi</taxon>
        <taxon>Amphibia</taxon>
        <taxon>Batrachia</taxon>
        <taxon>Caudata</taxon>
        <taxon>Salamandroidea</taxon>
        <taxon>Salamandridae</taxon>
        <taxon>Pleurodelinae</taxon>
        <taxon>Pleurodeles</taxon>
    </lineage>
</organism>
<keyword evidence="3" id="KW-1185">Reference proteome</keyword>
<proteinExistence type="predicted"/>
<dbReference type="Proteomes" id="UP001066276">
    <property type="component" value="Chromosome 9"/>
</dbReference>
<protein>
    <recommendedName>
        <fullName evidence="4">Secreted protein</fullName>
    </recommendedName>
</protein>
<dbReference type="AlphaFoldDB" id="A0AAV7MYV8"/>